<feature type="region of interest" description="Disordered" evidence="4">
    <location>
        <begin position="23"/>
        <end position="85"/>
    </location>
</feature>
<protein>
    <recommendedName>
        <fullName evidence="9">SH2 domain-containing protein</fullName>
    </recommendedName>
</protein>
<dbReference type="PROSITE" id="PS50001">
    <property type="entry name" value="SH2"/>
    <property type="match status" value="1"/>
</dbReference>
<evidence type="ECO:0000259" key="6">
    <source>
        <dbReference type="PROSITE" id="PS50001"/>
    </source>
</evidence>
<evidence type="ECO:0000313" key="7">
    <source>
        <dbReference type="EMBL" id="KAK7094015.1"/>
    </source>
</evidence>
<organism evidence="7 8">
    <name type="scientific">Littorina saxatilis</name>
    <dbReference type="NCBI Taxonomy" id="31220"/>
    <lineage>
        <taxon>Eukaryota</taxon>
        <taxon>Metazoa</taxon>
        <taxon>Spiralia</taxon>
        <taxon>Lophotrochozoa</taxon>
        <taxon>Mollusca</taxon>
        <taxon>Gastropoda</taxon>
        <taxon>Caenogastropoda</taxon>
        <taxon>Littorinimorpha</taxon>
        <taxon>Littorinoidea</taxon>
        <taxon>Littorinidae</taxon>
        <taxon>Littorina</taxon>
    </lineage>
</organism>
<sequence length="942" mass="103513">MYFAKARKQIEEQDMREVQERLEKYQRSDTARVQLQQAKGTRTASEEGGSRRSSRGDFRPDELPDGAFVSPKHTPSHASPAKTDAVTVSKPAEYIGSFSVTGHEEEARTRQVETQLEALRSVTKSKKVELTVSLEGIKVCSGDGQNLYMFHDLKRISYATCDPDHCQFSFLAREKQMNVQYCHAFLTQTPQQAEELNLIIGNAFKMAYTQQRERQPTFHELIEAQVAEQQAKFKEIEKQAQVELQRKLAEIARPTPFSQHAIQRMEMRRQTSEELAHEPELIVGKNKLWAKEAVSHVKHRASLHESMLHDTPSVSNMARLSDPCLELPAMLRRREGIDIEETLQGTSQIFLGSSQIKSSPSPSLSTVRSHIHKNVSKNNSAPLFPAQVSSPSDDPPPQGENVSCVIPHHPLSAQAIRVSLEAKRDSKFKGSPVTALKNEIDKRYLSNGSETAPLEAAQKGLSEPETDQKAVIQEMVRQQIHMASRPLPSVPPATSKNNNSSNNVRASPRQRPTSTYQCRSFEDHHYLPSSSSSPSPLSAAKQSNGVSIRSSPRRKQPRPLSEIATGSSGGVIPGSGSKGYDNWHPMSLYEVNATAATPTRVSPKHSPRHQPHHPSSSKNPTPPNSSPQNRPASAHNSSPQNRPTPNSSPQNRPPPNPTSQTRPVSNSSPQNRPVSNSSALNRPNSSPQNRPTPVPEGGEGGVYIYGPTPGGLMAELRAGGQGPRFDSSQRQSGGVVCGGGGGGGGGVGHAVVSRGSGCPSGNTEPVLRYQNDSPFHVDDPEQAGKIRQGLESLMCLDRSHIEDPALRQASWYQAGIPREIALEILQQEEVGSFIVRDSTTHPGCFALSVRVPKFENTAGISHYLILKTQRGVKLKGLDKEWPSLTALVTHHTVMPEMLPCTLRLPRNIKNLTFREAEREEPEEDSAYQRLTDVTAMAGQLKL</sequence>
<proteinExistence type="predicted"/>
<gene>
    <name evidence="7" type="ORF">V1264_007691</name>
</gene>
<dbReference type="InterPro" id="IPR006020">
    <property type="entry name" value="PTB/PI_dom"/>
</dbReference>
<evidence type="ECO:0000313" key="8">
    <source>
        <dbReference type="Proteomes" id="UP001374579"/>
    </source>
</evidence>
<dbReference type="Proteomes" id="UP001374579">
    <property type="component" value="Unassembled WGS sequence"/>
</dbReference>
<feature type="region of interest" description="Disordered" evidence="4">
    <location>
        <begin position="376"/>
        <end position="402"/>
    </location>
</feature>
<comment type="caution">
    <text evidence="7">The sequence shown here is derived from an EMBL/GenBank/DDBJ whole genome shotgun (WGS) entry which is preliminary data.</text>
</comment>
<feature type="compositionally biased region" description="Basic residues" evidence="4">
    <location>
        <begin position="602"/>
        <end position="612"/>
    </location>
</feature>
<dbReference type="PRINTS" id="PR00401">
    <property type="entry name" value="SH2DOMAIN"/>
</dbReference>
<dbReference type="Pfam" id="PF00640">
    <property type="entry name" value="PID"/>
    <property type="match status" value="1"/>
</dbReference>
<feature type="compositionally biased region" description="Polar residues" evidence="4">
    <location>
        <begin position="492"/>
        <end position="518"/>
    </location>
</feature>
<feature type="domain" description="PID" evidence="5">
    <location>
        <begin position="92"/>
        <end position="216"/>
    </location>
</feature>
<dbReference type="CDD" id="cd13157">
    <property type="entry name" value="PTB_tensin-related"/>
    <property type="match status" value="1"/>
</dbReference>
<feature type="compositionally biased region" description="Polar residues" evidence="4">
    <location>
        <begin position="664"/>
        <end position="689"/>
    </location>
</feature>
<feature type="compositionally biased region" description="Polar residues" evidence="4">
    <location>
        <begin position="540"/>
        <end position="550"/>
    </location>
</feature>
<dbReference type="SMART" id="SM00252">
    <property type="entry name" value="SH2"/>
    <property type="match status" value="1"/>
</dbReference>
<feature type="coiled-coil region" evidence="3">
    <location>
        <begin position="219"/>
        <end position="246"/>
    </location>
</feature>
<accession>A0AAN9AWY7</accession>
<dbReference type="InterPro" id="IPR000980">
    <property type="entry name" value="SH2"/>
</dbReference>
<feature type="region of interest" description="Disordered" evidence="4">
    <location>
        <begin position="484"/>
        <end position="578"/>
    </location>
</feature>
<feature type="compositionally biased region" description="Polar residues" evidence="4">
    <location>
        <begin position="31"/>
        <end position="43"/>
    </location>
</feature>
<dbReference type="EMBL" id="JBAMIC010000019">
    <property type="protein sequence ID" value="KAK7094015.1"/>
    <property type="molecule type" value="Genomic_DNA"/>
</dbReference>
<evidence type="ECO:0000256" key="1">
    <source>
        <dbReference type="ARBA" id="ARBA00022999"/>
    </source>
</evidence>
<dbReference type="PANTHER" id="PTHR15832:SF2">
    <property type="entry name" value="SH2 DOMAIN-CONTAINING PROTEIN"/>
    <property type="match status" value="1"/>
</dbReference>
<evidence type="ECO:0000256" key="2">
    <source>
        <dbReference type="PROSITE-ProRule" id="PRU00191"/>
    </source>
</evidence>
<dbReference type="AlphaFoldDB" id="A0AAN9AWY7"/>
<reference evidence="7 8" key="1">
    <citation type="submission" date="2024-02" db="EMBL/GenBank/DDBJ databases">
        <title>Chromosome-scale genome assembly of the rough periwinkle Littorina saxatilis.</title>
        <authorList>
            <person name="De Jode A."/>
            <person name="Faria R."/>
            <person name="Formenti G."/>
            <person name="Sims Y."/>
            <person name="Smith T.P."/>
            <person name="Tracey A."/>
            <person name="Wood J.M.D."/>
            <person name="Zagrodzka Z.B."/>
            <person name="Johannesson K."/>
            <person name="Butlin R.K."/>
            <person name="Leder E.H."/>
        </authorList>
    </citation>
    <scope>NUCLEOTIDE SEQUENCE [LARGE SCALE GENOMIC DNA]</scope>
    <source>
        <strain evidence="7">Snail1</strain>
        <tissue evidence="7">Muscle</tissue>
    </source>
</reference>
<dbReference type="InterPro" id="IPR011993">
    <property type="entry name" value="PH-like_dom_sf"/>
</dbReference>
<feature type="domain" description="SH2" evidence="6">
    <location>
        <begin position="811"/>
        <end position="906"/>
    </location>
</feature>
<evidence type="ECO:0000259" key="5">
    <source>
        <dbReference type="PROSITE" id="PS01179"/>
    </source>
</evidence>
<feature type="region of interest" description="Disordered" evidence="4">
    <location>
        <begin position="597"/>
        <end position="706"/>
    </location>
</feature>
<dbReference type="InterPro" id="IPR036860">
    <property type="entry name" value="SH2_dom_sf"/>
</dbReference>
<feature type="compositionally biased region" description="Low complexity" evidence="4">
    <location>
        <begin position="636"/>
        <end position="650"/>
    </location>
</feature>
<feature type="compositionally biased region" description="Low complexity" evidence="4">
    <location>
        <begin position="527"/>
        <end position="538"/>
    </location>
</feature>
<evidence type="ECO:0000256" key="4">
    <source>
        <dbReference type="SAM" id="MobiDB-lite"/>
    </source>
</evidence>
<evidence type="ECO:0000256" key="3">
    <source>
        <dbReference type="SAM" id="Coils"/>
    </source>
</evidence>
<dbReference type="PROSITE" id="PS01179">
    <property type="entry name" value="PID"/>
    <property type="match status" value="1"/>
</dbReference>
<dbReference type="PANTHER" id="PTHR15832">
    <property type="entry name" value="SHC (SRC HOMOLOGY DOMAIN C-TERMINAL) ADAPTOR HOMOLOG"/>
    <property type="match status" value="1"/>
</dbReference>
<dbReference type="Pfam" id="PF00017">
    <property type="entry name" value="SH2"/>
    <property type="match status" value="1"/>
</dbReference>
<dbReference type="Gene3D" id="3.30.505.10">
    <property type="entry name" value="SH2 domain"/>
    <property type="match status" value="1"/>
</dbReference>
<keyword evidence="3" id="KW-0175">Coiled coil</keyword>
<evidence type="ECO:0008006" key="9">
    <source>
        <dbReference type="Google" id="ProtNLM"/>
    </source>
</evidence>
<keyword evidence="1 2" id="KW-0727">SH2 domain</keyword>
<name>A0AAN9AWY7_9CAEN</name>
<dbReference type="SUPFAM" id="SSF50729">
    <property type="entry name" value="PH domain-like"/>
    <property type="match status" value="1"/>
</dbReference>
<feature type="compositionally biased region" description="Basic and acidic residues" evidence="4">
    <location>
        <begin position="44"/>
        <end position="62"/>
    </location>
</feature>
<keyword evidence="8" id="KW-1185">Reference proteome</keyword>
<feature type="compositionally biased region" description="Gly residues" evidence="4">
    <location>
        <begin position="567"/>
        <end position="577"/>
    </location>
</feature>
<dbReference type="Gene3D" id="2.30.29.30">
    <property type="entry name" value="Pleckstrin-homology domain (PH domain)/Phosphotyrosine-binding domain (PTB)"/>
    <property type="match status" value="1"/>
</dbReference>
<dbReference type="SMART" id="SM00462">
    <property type="entry name" value="PTB"/>
    <property type="match status" value="1"/>
</dbReference>
<dbReference type="SUPFAM" id="SSF55550">
    <property type="entry name" value="SH2 domain"/>
    <property type="match status" value="1"/>
</dbReference>